<dbReference type="SUPFAM" id="SSF50891">
    <property type="entry name" value="Cyclophilin-like"/>
    <property type="match status" value="1"/>
</dbReference>
<reference evidence="2" key="1">
    <citation type="submission" date="2025-08" db="UniProtKB">
        <authorList>
            <consortium name="Ensembl"/>
        </authorList>
    </citation>
    <scope>IDENTIFICATION</scope>
</reference>
<dbReference type="Proteomes" id="UP000694425">
    <property type="component" value="Unplaced"/>
</dbReference>
<name>A0A8C7BPV0_NEOVI</name>
<dbReference type="InterPro" id="IPR029000">
    <property type="entry name" value="Cyclophilin-like_dom_sf"/>
</dbReference>
<accession>A0A8C7BPV0</accession>
<organism evidence="2 3">
    <name type="scientific">Neovison vison</name>
    <name type="common">American mink</name>
    <name type="synonym">Mustela vison</name>
    <dbReference type="NCBI Taxonomy" id="452646"/>
    <lineage>
        <taxon>Eukaryota</taxon>
        <taxon>Metazoa</taxon>
        <taxon>Chordata</taxon>
        <taxon>Craniata</taxon>
        <taxon>Vertebrata</taxon>
        <taxon>Euteleostomi</taxon>
        <taxon>Mammalia</taxon>
        <taxon>Eutheria</taxon>
        <taxon>Laurasiatheria</taxon>
        <taxon>Carnivora</taxon>
        <taxon>Caniformia</taxon>
        <taxon>Musteloidea</taxon>
        <taxon>Mustelidae</taxon>
        <taxon>Mustelinae</taxon>
        <taxon>Neogale</taxon>
    </lineage>
</organism>
<sequence length="55" mass="5984">MKIELFADVVPKTAENFRQFCTGEFRSVSIVDFSACSSRMSWGCGGFGEPSAGLE</sequence>
<evidence type="ECO:0000313" key="2">
    <source>
        <dbReference type="Ensembl" id="ENSNVIP00000020894.1"/>
    </source>
</evidence>
<feature type="domain" description="PPIase cyclophilin-type" evidence="1">
    <location>
        <begin position="1"/>
        <end position="27"/>
    </location>
</feature>
<dbReference type="AlphaFoldDB" id="A0A8C7BPV0"/>
<dbReference type="GO" id="GO:0003755">
    <property type="term" value="F:peptidyl-prolyl cis-trans isomerase activity"/>
    <property type="evidence" value="ECO:0007669"/>
    <property type="project" value="InterPro"/>
</dbReference>
<keyword evidence="3" id="KW-1185">Reference proteome</keyword>
<dbReference type="Ensembl" id="ENSNVIT00000024341.1">
    <property type="protein sequence ID" value="ENSNVIP00000020894.1"/>
    <property type="gene ID" value="ENSNVIG00000016325.1"/>
</dbReference>
<protein>
    <submittedName>
        <fullName evidence="2">Peptidylprolyl isomerase H</fullName>
    </submittedName>
</protein>
<gene>
    <name evidence="2" type="primary">PPIH</name>
</gene>
<proteinExistence type="predicted"/>
<dbReference type="InterPro" id="IPR002130">
    <property type="entry name" value="Cyclophilin-type_PPIase_dom"/>
</dbReference>
<reference evidence="2" key="2">
    <citation type="submission" date="2025-09" db="UniProtKB">
        <authorList>
            <consortium name="Ensembl"/>
        </authorList>
    </citation>
    <scope>IDENTIFICATION</scope>
</reference>
<evidence type="ECO:0000259" key="1">
    <source>
        <dbReference type="Pfam" id="PF00160"/>
    </source>
</evidence>
<dbReference type="GeneTree" id="ENSGT00940000154721"/>
<dbReference type="Gene3D" id="2.40.100.10">
    <property type="entry name" value="Cyclophilin-like"/>
    <property type="match status" value="1"/>
</dbReference>
<evidence type="ECO:0000313" key="3">
    <source>
        <dbReference type="Proteomes" id="UP000694425"/>
    </source>
</evidence>
<dbReference type="Pfam" id="PF00160">
    <property type="entry name" value="Pro_isomerase"/>
    <property type="match status" value="1"/>
</dbReference>